<dbReference type="Proteomes" id="UP000266720">
    <property type="component" value="Chromosome"/>
</dbReference>
<dbReference type="EMBL" id="CP007493">
    <property type="protein sequence ID" value="AJB41126.1"/>
    <property type="molecule type" value="Genomic_DNA"/>
</dbReference>
<proteinExistence type="predicted"/>
<protein>
    <submittedName>
        <fullName evidence="1">Uncharacterized protein</fullName>
    </submittedName>
</protein>
<dbReference type="RefSeq" id="WP_052886379.1">
    <property type="nucleotide sequence ID" value="NZ_CP007493.1"/>
</dbReference>
<name>A0A3G1A472_9CREN</name>
<evidence type="ECO:0000313" key="2">
    <source>
        <dbReference type="Proteomes" id="UP000266720"/>
    </source>
</evidence>
<evidence type="ECO:0000313" key="1">
    <source>
        <dbReference type="EMBL" id="AJB41126.1"/>
    </source>
</evidence>
<reference evidence="2" key="1">
    <citation type="book" date="2010" name="EXTREMOPHILES" publisher="0:0-0">
        <title>Complete genome sequences of ten hyperthermophilic archaea reveal their metabolic capabilities and possible ecological roles.</title>
        <editorList>
            <person name="?"/>
        </editorList>
        <authorList>
            <person name="Ravin N.V."/>
            <person name="Mardanov A.V."/>
            <person name="Bonch-Osmolovskaya E.A."/>
            <person name="Skryabin K.G."/>
        </authorList>
    </citation>
    <scope>NUCLEOTIDE SEQUENCE [LARGE SCALE GENOMIC DNA]</scope>
    <source>
        <strain evidence="2">1505</strain>
    </source>
</reference>
<gene>
    <name evidence="1" type="ORF">TCARB_0048</name>
</gene>
<accession>A0A3G1A472</accession>
<dbReference type="AlphaFoldDB" id="A0A3G1A472"/>
<dbReference type="STRING" id="697581.TCARB_0048"/>
<sequence length="330" mass="37620">MWPCIAISGSSYFASGFSFWLRNLSPRIDIVIQDEIGKEITSPRMLRYMGKKSIPAMSQEVFSRLYYPRMNIEEPNEECFRIRIKEPSLEGVHLSSCQKLLELIQKSGRVVLPACIHTAQLALYGNEIGLDLKISGSLNEEAPKEFLEQVNLVLNEKKLIADEPVSVGQEDICKPGHVIFEAPYGWKTEAKIYPYFDENITQWAAYFSLLVVGMRENIGRPESLWVIEDPGERIFFYKGSPRAVSSVKVSLTRDSYCRLLLSKRTKRIVGIFCSIDARESSLLGDIYSSFVEKSEPCKMMPEIAVTESELFKENKLLRALVASWFKLCWG</sequence>
<organism evidence="1 2">
    <name type="scientific">Thermofilum adornatum 1505</name>
    <dbReference type="NCBI Taxonomy" id="697581"/>
    <lineage>
        <taxon>Archaea</taxon>
        <taxon>Thermoproteota</taxon>
        <taxon>Thermoprotei</taxon>
        <taxon>Thermofilales</taxon>
        <taxon>Thermofilaceae</taxon>
        <taxon>Thermofilum</taxon>
    </lineage>
</organism>
<dbReference type="GeneID" id="25405515"/>
<dbReference type="KEGG" id="tcb:TCARB_0048"/>